<sequence length="1106" mass="120790">MKLLGQGTHSMVYECELDEIPAAISINNTRFPRGVVCKLVAAAEAVLPPHDIRREIALLRKIDHPNVIPLLHDEGSEPDVASDYKLYFPLIGTKLMDLMENPFFAPVFPSIGNTVSLGSHPDFFTHTERAGVMTRAKAFEILATSIGYQLTSALAHLHSLKIAHRDVKPANVLINEDGRVELIDLGTAFDGSVYVDSDGNTIDVRCQTNQVGSGPYRAPELLFGADSYSPMPIDLWALGATLSEFFTPMMFASMESTIVVDLDSLHHSDNARLPTYNFGKVETPESVSSEDEMRSEWCFKSMRKGAVWTRQTIFDGGRGEIGLAGSIFKLLGTPSEDDWQELADAPERYKEMYTPAQSVRLDRVLPFADIWDNDKGGITCTNNHIHQGDAPTPTISFLHGLLQLSPSKRTVITDCLNHPCFKNAVLPPSVYESKNVVLREDIDMDRRGLLRSWLASSLTLIPTIKALNLRSLSTGESNASSQPEPTTDFPKTSMPTKSVSYGTLAPSNSSSIRVDADLNKGMTASSSSSTQRSRIDDDTLVASRHSYGSSIDDQDTGNEQTLVLDGNAVSYEREHDDDREPWQILKRRQGKASVTSGVSNLANTIIGSGALAFPSAFASMGLIPGIFSCAFSGMTSAFGLYLLSRCARQVGRPMHYKSISVEGRDPHGKDFASSASTSSSMPPTLEDIAEQSNPGHDGHLTEQEASFNSVALLTFGQGWATRCFDAAIAIKCFGVSISYLIIVKTLMPQIIISLSHHLPHETISPDSMWLDGRLWLLISFVIIGPISFFKKLDSLRTTSQIALGSIAYLVVVVVGWWAMGIPTGRERGHIDLARFDQSTLSKFPVQVFAYTCAQNLFPVFNELEKPTQRRMNKVIGVSIGSAIATYEVLGITGYLTFGRGVSSNVISMYPYTSLFISIAQLGIVMLVALSYPLQAHPCRACLHHLTTGWSTQTHHALPTTEAQASDQEDSDVEPDTPVKPVAAWVNSAEMSETKFIGLTTGIIVLGLGIALVIDELETVLAFVGSTGSTIISFILPGMCDRFYPSGQPSLPLGLGLSGLFYFSLFRSQPSKMKYFALGLAIYGMCVMVFCLSFNVYKLATHKPISH</sequence>
<comment type="caution">
    <text evidence="1">The sequence shown here is derived from an EMBL/GenBank/DDBJ whole genome shotgun (WGS) entry which is preliminary data.</text>
</comment>
<dbReference type="Proteomes" id="UP001227268">
    <property type="component" value="Unassembled WGS sequence"/>
</dbReference>
<name>A0ACC2W592_9TREE</name>
<organism evidence="1 2">
    <name type="scientific">Naganishia friedmannii</name>
    <dbReference type="NCBI Taxonomy" id="89922"/>
    <lineage>
        <taxon>Eukaryota</taxon>
        <taxon>Fungi</taxon>
        <taxon>Dikarya</taxon>
        <taxon>Basidiomycota</taxon>
        <taxon>Agaricomycotina</taxon>
        <taxon>Tremellomycetes</taxon>
        <taxon>Filobasidiales</taxon>
        <taxon>Filobasidiaceae</taxon>
        <taxon>Naganishia</taxon>
    </lineage>
</organism>
<reference evidence="1" key="1">
    <citation type="submission" date="2023-04" db="EMBL/GenBank/DDBJ databases">
        <title>Draft Genome sequencing of Naganishia species isolated from polar environments using Oxford Nanopore Technology.</title>
        <authorList>
            <person name="Leo P."/>
            <person name="Venkateswaran K."/>
        </authorList>
    </citation>
    <scope>NUCLEOTIDE SEQUENCE</scope>
    <source>
        <strain evidence="1">MNA-CCFEE 5423</strain>
    </source>
</reference>
<accession>A0ACC2W592</accession>
<gene>
    <name evidence="1" type="ORF">QFC21_001402</name>
</gene>
<evidence type="ECO:0000313" key="2">
    <source>
        <dbReference type="Proteomes" id="UP001227268"/>
    </source>
</evidence>
<evidence type="ECO:0000313" key="1">
    <source>
        <dbReference type="EMBL" id="KAJ9106257.1"/>
    </source>
</evidence>
<proteinExistence type="predicted"/>
<keyword evidence="2" id="KW-1185">Reference proteome</keyword>
<dbReference type="EMBL" id="JASBWT010000003">
    <property type="protein sequence ID" value="KAJ9106257.1"/>
    <property type="molecule type" value="Genomic_DNA"/>
</dbReference>
<protein>
    <submittedName>
        <fullName evidence="1">Uncharacterized protein</fullName>
    </submittedName>
</protein>